<name>A0A0R1YEX0_9LACO</name>
<protein>
    <submittedName>
        <fullName evidence="1">Uncharacterized protein</fullName>
    </submittedName>
</protein>
<dbReference type="EMBL" id="AZGI01000006">
    <property type="protein sequence ID" value="KRM40858.1"/>
    <property type="molecule type" value="Genomic_DNA"/>
</dbReference>
<keyword evidence="2" id="KW-1185">Reference proteome</keyword>
<proteinExistence type="predicted"/>
<evidence type="ECO:0000313" key="2">
    <source>
        <dbReference type="Proteomes" id="UP000051223"/>
    </source>
</evidence>
<sequence length="365" mass="41787">MKNKLQLVELHQKSSEPNYLIGCILNESSEWVTFLSIDPAGNQGGIRFLKTNDITEINENSPALNFVKSLLETNQLSDPFTLTGNNRTIITSNLQNLYEILQYALKNEKLLKMNLKNGATYGGYITELTNEEVRLFSYNDDKVFENLVETTIKLKDIVEIIFNDADLKLSSEYFSYLGSEGEIGNELGLAQIYFRYTDDFRFGNDMMLGWIVSESDHYLLVERLDDVGQIMGVSLVNKSAIAHITNDSDYLNFINFACEYNQKHGNLDPYHFDDFAHQFTQIPTFAEIIRTSRPDHLLLVDDYEFDGINWGTVISSNEQGFILRPIANFDFSDPVQIPYSDLASIDLISSDTIHLQTYLKWAHRI</sequence>
<dbReference type="STRING" id="1423754.FC39_GL000054"/>
<dbReference type="eggNOG" id="ENOG50309HR">
    <property type="taxonomic scope" value="Bacteria"/>
</dbReference>
<gene>
    <name evidence="1" type="ORF">FC39_GL000054</name>
</gene>
<dbReference type="PATRIC" id="fig|1423754.3.peg.54"/>
<dbReference type="Proteomes" id="UP000051223">
    <property type="component" value="Unassembled WGS sequence"/>
</dbReference>
<reference evidence="1 2" key="1">
    <citation type="journal article" date="2015" name="Genome Announc.">
        <title>Expanding the biotechnology potential of lactobacilli through comparative genomics of 213 strains and associated genera.</title>
        <authorList>
            <person name="Sun Z."/>
            <person name="Harris H.M."/>
            <person name="McCann A."/>
            <person name="Guo C."/>
            <person name="Argimon S."/>
            <person name="Zhang W."/>
            <person name="Yang X."/>
            <person name="Jeffery I.B."/>
            <person name="Cooney J.C."/>
            <person name="Kagawa T.F."/>
            <person name="Liu W."/>
            <person name="Song Y."/>
            <person name="Salvetti E."/>
            <person name="Wrobel A."/>
            <person name="Rasinkangas P."/>
            <person name="Parkhill J."/>
            <person name="Rea M.C."/>
            <person name="O'Sullivan O."/>
            <person name="Ritari J."/>
            <person name="Douillard F.P."/>
            <person name="Paul Ross R."/>
            <person name="Yang R."/>
            <person name="Briner A.E."/>
            <person name="Felis G.E."/>
            <person name="de Vos W.M."/>
            <person name="Barrangou R."/>
            <person name="Klaenhammer T.R."/>
            <person name="Caufield P.W."/>
            <person name="Cui Y."/>
            <person name="Zhang H."/>
            <person name="O'Toole P.W."/>
        </authorList>
    </citation>
    <scope>NUCLEOTIDE SEQUENCE [LARGE SCALE GENOMIC DNA]</scope>
    <source>
        <strain evidence="1 2">DSM 5661</strain>
    </source>
</reference>
<comment type="caution">
    <text evidence="1">The sequence shown here is derived from an EMBL/GenBank/DDBJ whole genome shotgun (WGS) entry which is preliminary data.</text>
</comment>
<organism evidence="1 2">
    <name type="scientific">Lactobacillus hamsteri DSM 5661 = JCM 6256</name>
    <dbReference type="NCBI Taxonomy" id="1423754"/>
    <lineage>
        <taxon>Bacteria</taxon>
        <taxon>Bacillati</taxon>
        <taxon>Bacillota</taxon>
        <taxon>Bacilli</taxon>
        <taxon>Lactobacillales</taxon>
        <taxon>Lactobacillaceae</taxon>
        <taxon>Lactobacillus</taxon>
    </lineage>
</organism>
<evidence type="ECO:0000313" key="1">
    <source>
        <dbReference type="EMBL" id="KRM40858.1"/>
    </source>
</evidence>
<accession>A0A0R1YEX0</accession>
<dbReference type="AlphaFoldDB" id="A0A0R1YEX0"/>